<sequence>MEPLPMSMLSSRHLTRRNLLKASAIVGAYGAGLGIASRVQGVRDAFAAPTPLQIEARFTSAMLDGSHDTKKMMSFALPGQAAAMAPTIRMRRGEPFAARLTNHIDDATTIHWHGLRIPNAMDGVPFLTQPYVYAGDGFDYAFTPPDAGTFWYHPHCNTLTQMATGMTGMIVVEDTKDPVFDAEIDLNLRDWRLGDDGQFIALFKPRDTARAGTFGTVRTANWQVEPRYDAPSGGFTRVRIVNTDVTRIYTLKLEGAQAVIIALDGQPVPAIQPLDLAIIAPGQRMELILKMPDSEGSEARLIDIRPSTPKTVVSFRATGASLKRDLKEVPPLSPNPFDKPDLASAQHIPLVLSATAENGAKESICGTLGYSFWAINKVTWPGDTPDPTAPLAELKLGKSYIFDLVNDTPHAHPIHLHGMNFQLISSNIRPAVPLISDTYLVMPDEKVQLGFVADNLGDWVLHCHIIEHQKTGMTSYVRVV</sequence>
<dbReference type="InterPro" id="IPR011707">
    <property type="entry name" value="Cu-oxidase-like_N"/>
</dbReference>
<dbReference type="GO" id="GO:0030288">
    <property type="term" value="C:outer membrane-bounded periplasmic space"/>
    <property type="evidence" value="ECO:0007669"/>
    <property type="project" value="TreeGrafter"/>
</dbReference>
<dbReference type="PROSITE" id="PS00080">
    <property type="entry name" value="MULTICOPPER_OXIDASE2"/>
    <property type="match status" value="1"/>
</dbReference>
<feature type="domain" description="Plastocyanin-like" evidence="3">
    <location>
        <begin position="381"/>
        <end position="478"/>
    </location>
</feature>
<dbReference type="GO" id="GO:0016491">
    <property type="term" value="F:oxidoreductase activity"/>
    <property type="evidence" value="ECO:0007669"/>
    <property type="project" value="UniProtKB-KW"/>
</dbReference>
<dbReference type="AlphaFoldDB" id="A0A1Q8ZZW1"/>
<keyword evidence="6" id="KW-1185">Reference proteome</keyword>
<dbReference type="InterPro" id="IPR008972">
    <property type="entry name" value="Cupredoxin"/>
</dbReference>
<dbReference type="STRING" id="887144.BJF91_03800"/>
<gene>
    <name evidence="5" type="ORF">BJF91_03800</name>
</gene>
<dbReference type="InterPro" id="IPR006311">
    <property type="entry name" value="TAT_signal"/>
</dbReference>
<reference evidence="5 6" key="1">
    <citation type="submission" date="2016-09" db="EMBL/GenBank/DDBJ databases">
        <title>Rhizobium oryziradicis sp. nov., isolated from the root of rice.</title>
        <authorList>
            <person name="Zhao J."/>
            <person name="Zhang X."/>
        </authorList>
    </citation>
    <scope>NUCLEOTIDE SEQUENCE [LARGE SCALE GENOMIC DNA]</scope>
    <source>
        <strain evidence="5 6">14971</strain>
    </source>
</reference>
<evidence type="ECO:0000259" key="4">
    <source>
        <dbReference type="Pfam" id="PF07732"/>
    </source>
</evidence>
<dbReference type="InterPro" id="IPR011706">
    <property type="entry name" value="Cu-oxidase_C"/>
</dbReference>
<protein>
    <submittedName>
        <fullName evidence="5">Copper oxidase</fullName>
    </submittedName>
</protein>
<evidence type="ECO:0000256" key="2">
    <source>
        <dbReference type="ARBA" id="ARBA00023002"/>
    </source>
</evidence>
<organism evidence="5 6">
    <name type="scientific">Allorhizobium taibaishanense</name>
    <dbReference type="NCBI Taxonomy" id="887144"/>
    <lineage>
        <taxon>Bacteria</taxon>
        <taxon>Pseudomonadati</taxon>
        <taxon>Pseudomonadota</taxon>
        <taxon>Alphaproteobacteria</taxon>
        <taxon>Hyphomicrobiales</taxon>
        <taxon>Rhizobiaceae</taxon>
        <taxon>Rhizobium/Agrobacterium group</taxon>
        <taxon>Allorhizobium</taxon>
    </lineage>
</organism>
<evidence type="ECO:0000259" key="3">
    <source>
        <dbReference type="Pfam" id="PF07731"/>
    </source>
</evidence>
<dbReference type="CDD" id="cd13861">
    <property type="entry name" value="CuRO_1_CumA_like"/>
    <property type="match status" value="1"/>
</dbReference>
<dbReference type="PANTHER" id="PTHR11709">
    <property type="entry name" value="MULTI-COPPER OXIDASE"/>
    <property type="match status" value="1"/>
</dbReference>
<name>A0A1Q8ZZW1_9HYPH</name>
<dbReference type="PANTHER" id="PTHR11709:SF2">
    <property type="entry name" value="MULTICOPPER OXIDASE LPR1"/>
    <property type="match status" value="1"/>
</dbReference>
<dbReference type="InterPro" id="IPR045087">
    <property type="entry name" value="Cu-oxidase_fam"/>
</dbReference>
<dbReference type="SUPFAM" id="SSF49503">
    <property type="entry name" value="Cupredoxins"/>
    <property type="match status" value="3"/>
</dbReference>
<comment type="caution">
    <text evidence="5">The sequence shown here is derived from an EMBL/GenBank/DDBJ whole genome shotgun (WGS) entry which is preliminary data.</text>
</comment>
<dbReference type="Gene3D" id="2.60.40.420">
    <property type="entry name" value="Cupredoxins - blue copper proteins"/>
    <property type="match status" value="3"/>
</dbReference>
<dbReference type="EMBL" id="MKIN01000027">
    <property type="protein sequence ID" value="OLP47837.1"/>
    <property type="molecule type" value="Genomic_DNA"/>
</dbReference>
<proteinExistence type="predicted"/>
<accession>A0A1Q8ZZW1</accession>
<dbReference type="Pfam" id="PF07732">
    <property type="entry name" value="Cu-oxidase_3"/>
    <property type="match status" value="1"/>
</dbReference>
<dbReference type="InterPro" id="IPR002355">
    <property type="entry name" value="Cu_oxidase_Cu_BS"/>
</dbReference>
<dbReference type="CDD" id="cd13906">
    <property type="entry name" value="CuRO_3_CumA_like"/>
    <property type="match status" value="1"/>
</dbReference>
<keyword evidence="1" id="KW-0479">Metal-binding</keyword>
<evidence type="ECO:0000313" key="6">
    <source>
        <dbReference type="Proteomes" id="UP000185598"/>
    </source>
</evidence>
<dbReference type="GO" id="GO:0005507">
    <property type="term" value="F:copper ion binding"/>
    <property type="evidence" value="ECO:0007669"/>
    <property type="project" value="InterPro"/>
</dbReference>
<keyword evidence="2" id="KW-0560">Oxidoreductase</keyword>
<dbReference type="PROSITE" id="PS51318">
    <property type="entry name" value="TAT"/>
    <property type="match status" value="1"/>
</dbReference>
<dbReference type="Proteomes" id="UP000185598">
    <property type="component" value="Unassembled WGS sequence"/>
</dbReference>
<dbReference type="Pfam" id="PF07731">
    <property type="entry name" value="Cu-oxidase_2"/>
    <property type="match status" value="1"/>
</dbReference>
<feature type="domain" description="Plastocyanin-like" evidence="4">
    <location>
        <begin position="84"/>
        <end position="176"/>
    </location>
</feature>
<evidence type="ECO:0000313" key="5">
    <source>
        <dbReference type="EMBL" id="OLP47837.1"/>
    </source>
</evidence>
<evidence type="ECO:0000256" key="1">
    <source>
        <dbReference type="ARBA" id="ARBA00022723"/>
    </source>
</evidence>